<keyword evidence="5" id="KW-1185">Reference proteome</keyword>
<evidence type="ECO:0000256" key="1">
    <source>
        <dbReference type="SAM" id="MobiDB-lite"/>
    </source>
</evidence>
<dbReference type="InterPro" id="IPR003646">
    <property type="entry name" value="SH3-like_bac-type"/>
</dbReference>
<accession>A0A4Q7E6R0</accession>
<feature type="compositionally biased region" description="Low complexity" evidence="1">
    <location>
        <begin position="47"/>
        <end position="56"/>
    </location>
</feature>
<dbReference type="Pfam" id="PF08239">
    <property type="entry name" value="SH3_3"/>
    <property type="match status" value="1"/>
</dbReference>
<dbReference type="AlphaFoldDB" id="A0A4Q7E6R0"/>
<reference evidence="4 5" key="1">
    <citation type="submission" date="2018-11" db="EMBL/GenBank/DDBJ databases">
        <title>Whole genome sequencing of an environmental sample.</title>
        <authorList>
            <person name="Sarangi A.N."/>
            <person name="Singh D."/>
            <person name="Tripathy S."/>
        </authorList>
    </citation>
    <scope>NUCLEOTIDE SEQUENCE [LARGE SCALE GENOMIC DNA]</scope>
    <source>
        <strain evidence="4 5">Lakshadweep</strain>
    </source>
</reference>
<evidence type="ECO:0000313" key="5">
    <source>
        <dbReference type="Proteomes" id="UP000292459"/>
    </source>
</evidence>
<sequence length="282" mass="30417">MRSRLITGSVLLVLLLAVVSNCRQKSAPTTPEAANPGDASAAINQGTANASTASSSPNETGIPHSTQRAGTVRRPNATKNTRPDPIVVSLTATDPAAQINVRSQPSQTSDAIGYGTVGESVTLGHTETDADGYTWYQVTFQQDDLVGWVREDLLVLPPTTPMAESQETSAPTADRPAPSDTLKTSLDETCGSQQAIEAYYQTPSNSIYICKVRNQRTYLSQETGTEQVITTQDVEALGGGYIITNGNFEYRLDSGNFVVVRFDDSGQQEEVLRESIVYTERY</sequence>
<evidence type="ECO:0000256" key="2">
    <source>
        <dbReference type="SAM" id="SignalP"/>
    </source>
</evidence>
<proteinExistence type="predicted"/>
<dbReference type="Gene3D" id="2.30.30.40">
    <property type="entry name" value="SH3 Domains"/>
    <property type="match status" value="1"/>
</dbReference>
<feature type="region of interest" description="Disordered" evidence="1">
    <location>
        <begin position="26"/>
        <end position="86"/>
    </location>
</feature>
<evidence type="ECO:0000259" key="3">
    <source>
        <dbReference type="Pfam" id="PF08239"/>
    </source>
</evidence>
<feature type="compositionally biased region" description="Polar residues" evidence="1">
    <location>
        <begin position="162"/>
        <end position="171"/>
    </location>
</feature>
<keyword evidence="2" id="KW-0732">Signal</keyword>
<dbReference type="OrthoDB" id="3295600at2"/>
<feature type="compositionally biased region" description="Polar residues" evidence="1">
    <location>
        <begin position="57"/>
        <end position="69"/>
    </location>
</feature>
<name>A0A4Q7E6R0_9CYAN</name>
<feature type="signal peptide" evidence="2">
    <location>
        <begin position="1"/>
        <end position="27"/>
    </location>
</feature>
<dbReference type="RefSeq" id="WP_052288242.1">
    <property type="nucleotide sequence ID" value="NZ_QVFV01000006.1"/>
</dbReference>
<comment type="caution">
    <text evidence="4">The sequence shown here is derived from an EMBL/GenBank/DDBJ whole genome shotgun (WGS) entry which is preliminary data.</text>
</comment>
<feature type="region of interest" description="Disordered" evidence="1">
    <location>
        <begin position="160"/>
        <end position="182"/>
    </location>
</feature>
<evidence type="ECO:0000313" key="4">
    <source>
        <dbReference type="EMBL" id="RZM76100.1"/>
    </source>
</evidence>
<dbReference type="Proteomes" id="UP000292459">
    <property type="component" value="Unassembled WGS sequence"/>
</dbReference>
<gene>
    <name evidence="4" type="ORF">DYY88_19640</name>
</gene>
<feature type="chain" id="PRO_5020805418" evidence="2">
    <location>
        <begin position="28"/>
        <end position="282"/>
    </location>
</feature>
<dbReference type="EMBL" id="QVFV01000006">
    <property type="protein sequence ID" value="RZM76100.1"/>
    <property type="molecule type" value="Genomic_DNA"/>
</dbReference>
<feature type="domain" description="SH3b" evidence="3">
    <location>
        <begin position="99"/>
        <end position="154"/>
    </location>
</feature>
<organism evidence="4 5">
    <name type="scientific">Leptolyngbya iicbica LK</name>
    <dbReference type="NCBI Taxonomy" id="2294035"/>
    <lineage>
        <taxon>Bacteria</taxon>
        <taxon>Bacillati</taxon>
        <taxon>Cyanobacteriota</taxon>
        <taxon>Cyanophyceae</taxon>
        <taxon>Leptolyngbyales</taxon>
        <taxon>Leptolyngbyaceae</taxon>
        <taxon>Leptolyngbya group</taxon>
        <taxon>Leptolyngbya</taxon>
        <taxon>Leptolyngbya iicbica</taxon>
    </lineage>
</organism>
<protein>
    <submittedName>
        <fullName evidence="4">SH3 domain-containing protein</fullName>
    </submittedName>
</protein>